<dbReference type="Proteomes" id="UP001165679">
    <property type="component" value="Unassembled WGS sequence"/>
</dbReference>
<dbReference type="InterPro" id="IPR018391">
    <property type="entry name" value="PQQ_b-propeller_rpt"/>
</dbReference>
<feature type="domain" description="Pyrrolo-quinoline quinone repeat" evidence="6">
    <location>
        <begin position="436"/>
        <end position="503"/>
    </location>
</feature>
<feature type="signal peptide" evidence="4">
    <location>
        <begin position="1"/>
        <end position="33"/>
    </location>
</feature>
<gene>
    <name evidence="7" type="ORF">OL599_18620</name>
</gene>
<evidence type="ECO:0000259" key="5">
    <source>
        <dbReference type="Pfam" id="PF01011"/>
    </source>
</evidence>
<evidence type="ECO:0000313" key="8">
    <source>
        <dbReference type="Proteomes" id="UP001165679"/>
    </source>
</evidence>
<dbReference type="PANTHER" id="PTHR32303">
    <property type="entry name" value="QUINOPROTEIN ALCOHOL DEHYDROGENASE (CYTOCHROME C)"/>
    <property type="match status" value="1"/>
</dbReference>
<dbReference type="PROSITE" id="PS51257">
    <property type="entry name" value="PROKAR_LIPOPROTEIN"/>
    <property type="match status" value="1"/>
</dbReference>
<dbReference type="GO" id="GO:0016491">
    <property type="term" value="F:oxidoreductase activity"/>
    <property type="evidence" value="ECO:0007669"/>
    <property type="project" value="UniProtKB-KW"/>
</dbReference>
<reference evidence="7" key="1">
    <citation type="submission" date="2022-09" db="EMBL/GenBank/DDBJ databases">
        <title>Rhodovastum sp. nov. RN2-1 isolated from soil in Seongnam, South Korea.</title>
        <authorList>
            <person name="Le N.T."/>
        </authorList>
    </citation>
    <scope>NUCLEOTIDE SEQUENCE</scope>
    <source>
        <strain evidence="7">RN2-1</strain>
    </source>
</reference>
<dbReference type="EMBL" id="JAPDNT010000021">
    <property type="protein sequence ID" value="MCW3476582.1"/>
    <property type="molecule type" value="Genomic_DNA"/>
</dbReference>
<evidence type="ECO:0000259" key="6">
    <source>
        <dbReference type="Pfam" id="PF13360"/>
    </source>
</evidence>
<dbReference type="SUPFAM" id="SSF50998">
    <property type="entry name" value="Quinoprotein alcohol dehydrogenase-like"/>
    <property type="match status" value="1"/>
</dbReference>
<evidence type="ECO:0000256" key="3">
    <source>
        <dbReference type="ARBA" id="ARBA00023002"/>
    </source>
</evidence>
<dbReference type="Pfam" id="PF13360">
    <property type="entry name" value="PQQ_2"/>
    <property type="match status" value="1"/>
</dbReference>
<dbReference type="PANTHER" id="PTHR32303:SF10">
    <property type="entry name" value="OUTER MEMBRANE PROTEIN ASSEMBLY FACTOR BAMB"/>
    <property type="match status" value="1"/>
</dbReference>
<evidence type="ECO:0000256" key="4">
    <source>
        <dbReference type="SAM" id="SignalP"/>
    </source>
</evidence>
<dbReference type="Gene3D" id="2.140.10.10">
    <property type="entry name" value="Quinoprotein alcohol dehydrogenase-like superfamily"/>
    <property type="match status" value="1"/>
</dbReference>
<comment type="similarity">
    <text evidence="2">Belongs to the bacterial PQQ dehydrogenase family.</text>
</comment>
<feature type="domain" description="Pyrrolo-quinoline quinone repeat" evidence="5">
    <location>
        <begin position="51"/>
        <end position="356"/>
    </location>
</feature>
<sequence>MFLTGRLFDARACLVRAAAVAGLLGLACGPAHAAGPSQDELDKAQSNTKDWLYATHDYTGQRFVDLKQINAANVHQLHVVCIYRSTDEGPVQTNPLVYNGVMYFTVARSIVAVDAATCRERWKYAWEPKGGELSPTNRGAAIKDGLVIRGTADGYLIAVDAAKGTLAWSRQIASANQQQYLSMPPLIFGDLVIYGPAGADWGQKGWVGAFRLATGEPVWKFNLIPDPGEPGAESWGNPEALKTGGASLWTPLSLDAKKGVLYLPVGNPAPDFYADHRPGNNLYTNSIVALDVRTGTYLWHYQAVPQDVRDWDLDQAGPLFSATVKGKRRDVIVASGKDGMLRLLDRDTHEVLYEVPFTTRSNVDVPLTPEGVRSCPGLLGGQEWNGAAYDPASQTLFVPAVDWCTTFKKAATTPAFAQGEHFYGGTAEMDPWAQAHGWLTAIDAATGKPRWRYKSSTPMLAAVTATAGGLVFTGDFNHDFLALDAASGKVLYRFNTGGEVAGGVVTYAIGGKQYVATMSGYVSVFFKGSGPAAVVVFGL</sequence>
<evidence type="ECO:0000256" key="2">
    <source>
        <dbReference type="ARBA" id="ARBA00008156"/>
    </source>
</evidence>
<dbReference type="Pfam" id="PF01011">
    <property type="entry name" value="PQQ"/>
    <property type="match status" value="1"/>
</dbReference>
<reference evidence="7" key="2">
    <citation type="submission" date="2022-10" db="EMBL/GenBank/DDBJ databases">
        <authorList>
            <person name="Trinh H.N."/>
        </authorList>
    </citation>
    <scope>NUCLEOTIDE SEQUENCE</scope>
    <source>
        <strain evidence="7">RN2-1</strain>
    </source>
</reference>
<evidence type="ECO:0000256" key="1">
    <source>
        <dbReference type="ARBA" id="ARBA00001931"/>
    </source>
</evidence>
<dbReference type="SMART" id="SM00564">
    <property type="entry name" value="PQQ"/>
    <property type="match status" value="6"/>
</dbReference>
<comment type="cofactor">
    <cofactor evidence="1">
        <name>pyrroloquinoline quinone</name>
        <dbReference type="ChEBI" id="CHEBI:58442"/>
    </cofactor>
</comment>
<organism evidence="7 8">
    <name type="scientific">Limobrevibacterium gyesilva</name>
    <dbReference type="NCBI Taxonomy" id="2991712"/>
    <lineage>
        <taxon>Bacteria</taxon>
        <taxon>Pseudomonadati</taxon>
        <taxon>Pseudomonadota</taxon>
        <taxon>Alphaproteobacteria</taxon>
        <taxon>Acetobacterales</taxon>
        <taxon>Acetobacteraceae</taxon>
        <taxon>Limobrevibacterium</taxon>
    </lineage>
</organism>
<proteinExistence type="inferred from homology"/>
<accession>A0AA42CJ52</accession>
<feature type="chain" id="PRO_5041415798" evidence="4">
    <location>
        <begin position="34"/>
        <end position="539"/>
    </location>
</feature>
<dbReference type="AlphaFoldDB" id="A0AA42CJ52"/>
<dbReference type="RefSeq" id="WP_264715392.1">
    <property type="nucleotide sequence ID" value="NZ_JAPDNT010000021.1"/>
</dbReference>
<keyword evidence="3" id="KW-0560">Oxidoreductase</keyword>
<keyword evidence="4" id="KW-0732">Signal</keyword>
<comment type="caution">
    <text evidence="7">The sequence shown here is derived from an EMBL/GenBank/DDBJ whole genome shotgun (WGS) entry which is preliminary data.</text>
</comment>
<evidence type="ECO:0000313" key="7">
    <source>
        <dbReference type="EMBL" id="MCW3476582.1"/>
    </source>
</evidence>
<dbReference type="InterPro" id="IPR002372">
    <property type="entry name" value="PQQ_rpt_dom"/>
</dbReference>
<keyword evidence="8" id="KW-1185">Reference proteome</keyword>
<dbReference type="InterPro" id="IPR011047">
    <property type="entry name" value="Quinoprotein_ADH-like_sf"/>
</dbReference>
<name>A0AA42CJ52_9PROT</name>
<protein>
    <submittedName>
        <fullName evidence="7">PQQ-binding-like beta-propeller repeat protein</fullName>
    </submittedName>
</protein>